<dbReference type="GO" id="GO:0015871">
    <property type="term" value="P:choline transport"/>
    <property type="evidence" value="ECO:0007669"/>
    <property type="project" value="TreeGrafter"/>
</dbReference>
<feature type="transmembrane region" description="Helical" evidence="17">
    <location>
        <begin position="438"/>
        <end position="457"/>
    </location>
</feature>
<evidence type="ECO:0000256" key="7">
    <source>
        <dbReference type="ARBA" id="ARBA00022692"/>
    </source>
</evidence>
<feature type="transmembrane region" description="Helical" evidence="17">
    <location>
        <begin position="715"/>
        <end position="739"/>
    </location>
</feature>
<feature type="transmembrane region" description="Helical" evidence="17">
    <location>
        <begin position="759"/>
        <end position="792"/>
    </location>
</feature>
<evidence type="ECO:0000256" key="8">
    <source>
        <dbReference type="ARBA" id="ARBA00022989"/>
    </source>
</evidence>
<evidence type="ECO:0000256" key="2">
    <source>
        <dbReference type="ARBA" id="ARBA00004221"/>
    </source>
</evidence>
<dbReference type="InParanoid" id="L9KGL7"/>
<evidence type="ECO:0000256" key="10">
    <source>
        <dbReference type="ARBA" id="ARBA00023180"/>
    </source>
</evidence>
<evidence type="ECO:0000256" key="15">
    <source>
        <dbReference type="ARBA" id="ARBA00042439"/>
    </source>
</evidence>
<name>L9KGL7_TUPCH</name>
<feature type="transmembrane region" description="Helical" evidence="17">
    <location>
        <begin position="251"/>
        <end position="268"/>
    </location>
</feature>
<dbReference type="eggNOG" id="KOG1362">
    <property type="taxonomic scope" value="Eukaryota"/>
</dbReference>
<feature type="transmembrane region" description="Helical" evidence="17">
    <location>
        <begin position="680"/>
        <end position="703"/>
    </location>
</feature>
<evidence type="ECO:0000256" key="14">
    <source>
        <dbReference type="ARBA" id="ARBA00042285"/>
    </source>
</evidence>
<organism evidence="18 19">
    <name type="scientific">Tupaia chinensis</name>
    <name type="common">Chinese tree shrew</name>
    <name type="synonym">Tupaia belangeri chinensis</name>
    <dbReference type="NCBI Taxonomy" id="246437"/>
    <lineage>
        <taxon>Eukaryota</taxon>
        <taxon>Metazoa</taxon>
        <taxon>Chordata</taxon>
        <taxon>Craniata</taxon>
        <taxon>Vertebrata</taxon>
        <taxon>Euteleostomi</taxon>
        <taxon>Mammalia</taxon>
        <taxon>Eutheria</taxon>
        <taxon>Euarchontoglires</taxon>
        <taxon>Scandentia</taxon>
        <taxon>Tupaiidae</taxon>
        <taxon>Tupaia</taxon>
    </lineage>
</organism>
<keyword evidence="7 17" id="KW-0812">Transmembrane</keyword>
<evidence type="ECO:0000256" key="17">
    <source>
        <dbReference type="SAM" id="Phobius"/>
    </source>
</evidence>
<evidence type="ECO:0000313" key="18">
    <source>
        <dbReference type="EMBL" id="ELW61876.1"/>
    </source>
</evidence>
<evidence type="ECO:0000256" key="12">
    <source>
        <dbReference type="ARBA" id="ARBA00036880"/>
    </source>
</evidence>
<evidence type="ECO:0000256" key="4">
    <source>
        <dbReference type="ARBA" id="ARBA00022448"/>
    </source>
</evidence>
<evidence type="ECO:0000256" key="11">
    <source>
        <dbReference type="ARBA" id="ARBA00035093"/>
    </source>
</evidence>
<dbReference type="GO" id="GO:0016324">
    <property type="term" value="C:apical plasma membrane"/>
    <property type="evidence" value="ECO:0007669"/>
    <property type="project" value="UniProtKB-SubCell"/>
</dbReference>
<proteinExistence type="inferred from homology"/>
<reference evidence="19" key="2">
    <citation type="journal article" date="2013" name="Nat. Commun.">
        <title>Genome of the Chinese tree shrew.</title>
        <authorList>
            <person name="Fan Y."/>
            <person name="Huang Z.Y."/>
            <person name="Cao C.C."/>
            <person name="Chen C.S."/>
            <person name="Chen Y.X."/>
            <person name="Fan D.D."/>
            <person name="He J."/>
            <person name="Hou H.L."/>
            <person name="Hu L."/>
            <person name="Hu X.T."/>
            <person name="Jiang X.T."/>
            <person name="Lai R."/>
            <person name="Lang Y.S."/>
            <person name="Liang B."/>
            <person name="Liao S.G."/>
            <person name="Mu D."/>
            <person name="Ma Y.Y."/>
            <person name="Niu Y.Y."/>
            <person name="Sun X.Q."/>
            <person name="Xia J.Q."/>
            <person name="Xiao J."/>
            <person name="Xiong Z.Q."/>
            <person name="Xu L."/>
            <person name="Yang L."/>
            <person name="Zhang Y."/>
            <person name="Zhao W."/>
            <person name="Zhao X.D."/>
            <person name="Zheng Y.T."/>
            <person name="Zhou J.M."/>
            <person name="Zhu Y.B."/>
            <person name="Zhang G.J."/>
            <person name="Wang J."/>
            <person name="Yao Y.G."/>
        </authorList>
    </citation>
    <scope>NUCLEOTIDE SEQUENCE [LARGE SCALE GENOMIC DNA]</scope>
</reference>
<evidence type="ECO:0000256" key="13">
    <source>
        <dbReference type="ARBA" id="ARBA00040548"/>
    </source>
</evidence>
<dbReference type="STRING" id="246437.L9KGL7"/>
<evidence type="ECO:0000256" key="5">
    <source>
        <dbReference type="ARBA" id="ARBA00022449"/>
    </source>
</evidence>
<gene>
    <name evidence="18" type="ORF">TREES_T100017788</name>
</gene>
<feature type="transmembrane region" description="Helical" evidence="17">
    <location>
        <begin position="618"/>
        <end position="640"/>
    </location>
</feature>
<sequence length="831" mass="92270">MGGKKDKDEDKAHGKPVKYDPSFRGPIKNRSCTDVICCVLFLVFILGYIVVGIVAWVYGDPRQVLYPRNSTGAYCGIGENKDKPYLLYFNIFSCILATNIITVAEKGLQCPTPQVCVSSCPEKAWTAGWPEYSQTVGEVFYNAGRNFCQPGVPSDMNVLQSLTQELCPSFLLPSTPALGRCFPLSNATAPDFPTIQNSSVPDSISLNARDISVKIFEDFAQSWYWILVALGVALILSLLFILLLRLVAGPLVLVLILGVLGVLAYGIYHCWTEYRVLRDRGASISQLGFTSNLSAYRSVQETWLAAPLGRCFPLSNATAPDFPTIQNSSVPDSISGLLDSLNARDISVKIFEDFAQSWYWILVALGVALILSLLFILLLRLVAGPLVLVLILGVLGVLAYGIYHCWTEYRVLRDRGASISQLGFTSNLSAYRSVQETWLAALEGVLLLLLIFLRQRIRIAIALLKEASRAVGHMMSTMFYPLVTFVLLLICIAYWAMTALYLATSGQPQYVFWAPNANLPSCENVNSSCDPMAQPVNSSCPGLMCVFQGYSATGLVQRSLFNLQIYGVLGLFWTLNWVLALGQCVLAGAFASFYWAFHKPQDIPTFPLSSAFIRTLRYHTGSLAFGALILSLVQIARVVLEYIDHKLRGAQNPVARCIMCCFKCCLWCLEKFIKFLNRNAYIMIAIYGKNFCVSAKNAFMLLMRNILRVVVLDKVTDLLLFFGKLLVVGGVGILSFFFFSGRIQGLGKDFESPHLNYYWLPIMTSILGAYVIASGFFSVFGMCVDTLFLCFLEDLERNDGSLDRPYYMSKGLLKILGKKNQAPPGDKKRKK</sequence>
<feature type="transmembrane region" description="Helical" evidence="17">
    <location>
        <begin position="223"/>
        <end position="244"/>
    </location>
</feature>
<evidence type="ECO:0000256" key="9">
    <source>
        <dbReference type="ARBA" id="ARBA00023136"/>
    </source>
</evidence>
<dbReference type="Pfam" id="PF04515">
    <property type="entry name" value="Choline_transpo"/>
    <property type="match status" value="1"/>
</dbReference>
<evidence type="ECO:0000256" key="16">
    <source>
        <dbReference type="ARBA" id="ARBA00045909"/>
    </source>
</evidence>
<evidence type="ECO:0000256" key="6">
    <source>
        <dbReference type="ARBA" id="ARBA00022475"/>
    </source>
</evidence>
<feature type="transmembrane region" description="Helical" evidence="17">
    <location>
        <begin position="577"/>
        <end position="597"/>
    </location>
</feature>
<feature type="transmembrane region" description="Helical" evidence="17">
    <location>
        <begin position="358"/>
        <end position="379"/>
    </location>
</feature>
<reference evidence="19" key="1">
    <citation type="submission" date="2012-07" db="EMBL/GenBank/DDBJ databases">
        <title>Genome of the Chinese tree shrew, a rising model animal genetically related to primates.</title>
        <authorList>
            <person name="Zhang G."/>
            <person name="Fan Y."/>
            <person name="Yao Y."/>
            <person name="Huang Z."/>
        </authorList>
    </citation>
    <scope>NUCLEOTIDE SEQUENCE [LARGE SCALE GENOMIC DNA]</scope>
</reference>
<keyword evidence="4" id="KW-0813">Transport</keyword>
<keyword evidence="8 17" id="KW-1133">Transmembrane helix</keyword>
<comment type="catalytic activity">
    <reaction evidence="12">
        <text>thiamine diphosphate(out) = thiamine diphosphate(in)</text>
        <dbReference type="Rhea" id="RHEA:75471"/>
        <dbReference type="ChEBI" id="CHEBI:58937"/>
    </reaction>
</comment>
<dbReference type="PANTHER" id="PTHR12385:SF37">
    <property type="entry name" value="CHOLINE TRANSPORTER-LIKE PROTEIN 4"/>
    <property type="match status" value="1"/>
</dbReference>
<dbReference type="AlphaFoldDB" id="L9KGL7"/>
<accession>L9KGL7</accession>
<dbReference type="PANTHER" id="PTHR12385">
    <property type="entry name" value="CHOLINE TRANSPORTER-LIKE (SLC FAMILY 44)"/>
    <property type="match status" value="1"/>
</dbReference>
<evidence type="ECO:0000256" key="3">
    <source>
        <dbReference type="ARBA" id="ARBA00007168"/>
    </source>
</evidence>
<dbReference type="EMBL" id="KB320852">
    <property type="protein sequence ID" value="ELW61876.1"/>
    <property type="molecule type" value="Genomic_DNA"/>
</dbReference>
<dbReference type="InterPro" id="IPR007603">
    <property type="entry name" value="Choline_transptr-like"/>
</dbReference>
<comment type="catalytic activity">
    <reaction evidence="11">
        <text>choline(out) + n H(+)(in) = choline(in) + n H(+)(out)</text>
        <dbReference type="Rhea" id="RHEA:75463"/>
        <dbReference type="ChEBI" id="CHEBI:15354"/>
        <dbReference type="ChEBI" id="CHEBI:15378"/>
    </reaction>
</comment>
<dbReference type="GO" id="GO:0090422">
    <property type="term" value="F:thiamine pyrophosphate transmembrane transporter activity"/>
    <property type="evidence" value="ECO:0007669"/>
    <property type="project" value="TreeGrafter"/>
</dbReference>
<keyword evidence="5" id="KW-0050">Antiport</keyword>
<evidence type="ECO:0000256" key="1">
    <source>
        <dbReference type="ARBA" id="ARBA00004141"/>
    </source>
</evidence>
<evidence type="ECO:0000313" key="19">
    <source>
        <dbReference type="Proteomes" id="UP000011518"/>
    </source>
</evidence>
<keyword evidence="19" id="KW-1185">Reference proteome</keyword>
<keyword evidence="10" id="KW-0325">Glycoprotein</keyword>
<protein>
    <recommendedName>
        <fullName evidence="13">Choline transporter-like protein 4</fullName>
    </recommendedName>
    <alternativeName>
        <fullName evidence="14">Solute carrier family 44 member 4</fullName>
    </alternativeName>
    <alternativeName>
        <fullName evidence="15">Thiamine pyrophosphate transporter 1</fullName>
    </alternativeName>
</protein>
<feature type="transmembrane region" description="Helical" evidence="17">
    <location>
        <begin position="35"/>
        <end position="58"/>
    </location>
</feature>
<keyword evidence="9 17" id="KW-0472">Membrane</keyword>
<feature type="transmembrane region" description="Helical" evidence="17">
    <location>
        <begin position="386"/>
        <end position="403"/>
    </location>
</feature>
<keyword evidence="6" id="KW-1003">Cell membrane</keyword>
<comment type="subcellular location">
    <subcellularLocation>
        <location evidence="2">Apical cell membrane</location>
    </subcellularLocation>
    <subcellularLocation>
        <location evidence="1">Membrane</location>
        <topology evidence="1">Multi-pass membrane protein</topology>
    </subcellularLocation>
</comment>
<feature type="transmembrane region" description="Helical" evidence="17">
    <location>
        <begin position="478"/>
        <end position="503"/>
    </location>
</feature>
<comment type="function">
    <text evidence="16">Choline transporter that plays a role in the choline-acetylcholine system and is required to the efferent innervation of hair cells in the olivocochlear bundle for the maintenance of physiological function of outer hair cells and the protection of hair cells from acoustic injury. Also described as a thiamine pyrophosphate transporter in colon, may mediate the absorption of microbiota-generated thiamine pyrophosphate and contribute to host thiamine (vitamin B1) homeostasis.</text>
</comment>
<dbReference type="FunCoup" id="L9KGL7">
    <property type="interactions" value="197"/>
</dbReference>
<dbReference type="Proteomes" id="UP000011518">
    <property type="component" value="Unassembled WGS sequence"/>
</dbReference>
<comment type="similarity">
    <text evidence="3">Belongs to the CTL (choline transporter-like) family.</text>
</comment>
<dbReference type="GO" id="GO:0015297">
    <property type="term" value="F:antiporter activity"/>
    <property type="evidence" value="ECO:0007669"/>
    <property type="project" value="UniProtKB-KW"/>
</dbReference>